<evidence type="ECO:0000256" key="6">
    <source>
        <dbReference type="ARBA" id="ARBA00022741"/>
    </source>
</evidence>
<dbReference type="EC" id="7.6.2.1" evidence="16"/>
<feature type="binding site" evidence="15">
    <location>
        <position position="1198"/>
    </location>
    <ligand>
        <name>Mg(2+)</name>
        <dbReference type="ChEBI" id="CHEBI:18420"/>
    </ligand>
</feature>
<dbReference type="GO" id="GO:0045332">
    <property type="term" value="P:phospholipid translocation"/>
    <property type="evidence" value="ECO:0007669"/>
    <property type="project" value="TreeGrafter"/>
</dbReference>
<evidence type="ECO:0000313" key="21">
    <source>
        <dbReference type="EMBL" id="KAG2378857.1"/>
    </source>
</evidence>
<feature type="domain" description="P-type ATPase N-terminal" evidence="19">
    <location>
        <begin position="289"/>
        <end position="354"/>
    </location>
</feature>
<keyword evidence="22" id="KW-1185">Reference proteome</keyword>
<dbReference type="GO" id="GO:0140326">
    <property type="term" value="F:ATPase-coupled intramembrane lipid transporter activity"/>
    <property type="evidence" value="ECO:0007669"/>
    <property type="project" value="UniProtKB-EC"/>
</dbReference>
<dbReference type="GeneID" id="68100459"/>
<evidence type="ECO:0000259" key="18">
    <source>
        <dbReference type="Pfam" id="PF00122"/>
    </source>
</evidence>
<evidence type="ECO:0000256" key="16">
    <source>
        <dbReference type="RuleBase" id="RU362033"/>
    </source>
</evidence>
<dbReference type="PANTHER" id="PTHR24092:SF218">
    <property type="entry name" value="PHOSPHOLIPID-TRANSPORTING ATPASE"/>
    <property type="match status" value="1"/>
</dbReference>
<dbReference type="InterPro" id="IPR018303">
    <property type="entry name" value="ATPase_P-typ_P_site"/>
</dbReference>
<dbReference type="Gene3D" id="3.40.1110.10">
    <property type="entry name" value="Calcium-transporting ATPase, cytoplasmic domain N"/>
    <property type="match status" value="1"/>
</dbReference>
<dbReference type="Gene3D" id="2.70.150.10">
    <property type="entry name" value="Calcium-transporting ATPase, cytoplasmic transduction domain A"/>
    <property type="match status" value="1"/>
</dbReference>
<feature type="compositionally biased region" description="Polar residues" evidence="17">
    <location>
        <begin position="545"/>
        <end position="556"/>
    </location>
</feature>
<comment type="caution">
    <text evidence="21">The sequence shown here is derived from an EMBL/GenBank/DDBJ whole genome shotgun (WGS) entry which is preliminary data.</text>
</comment>
<feature type="region of interest" description="Disordered" evidence="17">
    <location>
        <begin position="545"/>
        <end position="566"/>
    </location>
</feature>
<dbReference type="Pfam" id="PF16212">
    <property type="entry name" value="PhoLip_ATPase_C"/>
    <property type="match status" value="1"/>
</dbReference>
<evidence type="ECO:0000313" key="22">
    <source>
        <dbReference type="Proteomes" id="UP000816034"/>
    </source>
</evidence>
<feature type="domain" description="P-type ATPase A" evidence="18">
    <location>
        <begin position="389"/>
        <end position="452"/>
    </location>
</feature>
<keyword evidence="9 16" id="KW-1278">Translocase</keyword>
<evidence type="ECO:0000259" key="20">
    <source>
        <dbReference type="Pfam" id="PF16212"/>
    </source>
</evidence>
<dbReference type="FunFam" id="3.40.50.1000:FF:000084">
    <property type="entry name" value="Phospholipid-transporting ATPase"/>
    <property type="match status" value="1"/>
</dbReference>
<feature type="transmembrane region" description="Helical" evidence="16">
    <location>
        <begin position="1380"/>
        <end position="1401"/>
    </location>
</feature>
<feature type="binding site" evidence="14">
    <location>
        <position position="1082"/>
    </location>
    <ligand>
        <name>ATP</name>
        <dbReference type="ChEBI" id="CHEBI:30616"/>
    </ligand>
</feature>
<feature type="binding site" evidence="14">
    <location>
        <position position="743"/>
    </location>
    <ligand>
        <name>ATP</name>
        <dbReference type="ChEBI" id="CHEBI:30616"/>
    </ligand>
</feature>
<feature type="transmembrane region" description="Helical" evidence="16">
    <location>
        <begin position="1408"/>
        <end position="1431"/>
    </location>
</feature>
<dbReference type="GO" id="GO:0000287">
    <property type="term" value="F:magnesium ion binding"/>
    <property type="evidence" value="ECO:0007669"/>
    <property type="project" value="UniProtKB-UniRule"/>
</dbReference>
<dbReference type="GO" id="GO:0016887">
    <property type="term" value="F:ATP hydrolysis activity"/>
    <property type="evidence" value="ECO:0007669"/>
    <property type="project" value="InterPro"/>
</dbReference>
<evidence type="ECO:0000256" key="5">
    <source>
        <dbReference type="ARBA" id="ARBA00022723"/>
    </source>
</evidence>
<feature type="transmembrane region" description="Helical" evidence="16">
    <location>
        <begin position="1264"/>
        <end position="1285"/>
    </location>
</feature>
<feature type="transmembrane region" description="Helical" evidence="16">
    <location>
        <begin position="1333"/>
        <end position="1360"/>
    </location>
</feature>
<comment type="subcellular location">
    <subcellularLocation>
        <location evidence="2">Endomembrane system</location>
    </subcellularLocation>
    <subcellularLocation>
        <location evidence="1 16">Membrane</location>
        <topology evidence="1 16">Multi-pass membrane protein</topology>
    </subcellularLocation>
</comment>
<reference evidence="21 22" key="1">
    <citation type="journal article" date="2018" name="BMC Genomics">
        <title>The genome of Naegleria lovaniensis, the basis for a comparative approach to unravel pathogenicity factors of the human pathogenic amoeba N. fowleri.</title>
        <authorList>
            <person name="Liechti N."/>
            <person name="Schurch N."/>
            <person name="Bruggmann R."/>
            <person name="Wittwer M."/>
        </authorList>
    </citation>
    <scope>NUCLEOTIDE SEQUENCE [LARGE SCALE GENOMIC DNA]</scope>
    <source>
        <strain evidence="21 22">ATCC 30569</strain>
    </source>
</reference>
<comment type="similarity">
    <text evidence="3 16">Belongs to the cation transport ATPase (P-type) (TC 3.A.3) family. Type IV subfamily.</text>
</comment>
<feature type="binding site" evidence="14">
    <location>
        <position position="1201"/>
    </location>
    <ligand>
        <name>ATP</name>
        <dbReference type="ChEBI" id="CHEBI:30616"/>
    </ligand>
</feature>
<evidence type="ECO:0000256" key="14">
    <source>
        <dbReference type="PIRSR" id="PIRSR606539-2"/>
    </source>
</evidence>
<dbReference type="PRINTS" id="PR00119">
    <property type="entry name" value="CATATPASE"/>
</dbReference>
<feature type="transmembrane region" description="Helical" evidence="16">
    <location>
        <begin position="680"/>
        <end position="702"/>
    </location>
</feature>
<feature type="domain" description="P-type ATPase C-terminal" evidence="20">
    <location>
        <begin position="1224"/>
        <end position="1480"/>
    </location>
</feature>
<dbReference type="InterPro" id="IPR044492">
    <property type="entry name" value="P_typ_ATPase_HD_dom"/>
</dbReference>
<dbReference type="Pfam" id="PF13246">
    <property type="entry name" value="Cation_ATPase"/>
    <property type="match status" value="1"/>
</dbReference>
<feature type="binding site" evidence="14">
    <location>
        <position position="1172"/>
    </location>
    <ligand>
        <name>ATP</name>
        <dbReference type="ChEBI" id="CHEBI:30616"/>
    </ligand>
</feature>
<dbReference type="InterPro" id="IPR032631">
    <property type="entry name" value="P-type_ATPase_N"/>
</dbReference>
<evidence type="ECO:0000256" key="11">
    <source>
        <dbReference type="ARBA" id="ARBA00023136"/>
    </source>
</evidence>
<keyword evidence="10 16" id="KW-1133">Transmembrane helix</keyword>
<dbReference type="InterPro" id="IPR001757">
    <property type="entry name" value="P_typ_ATPase"/>
</dbReference>
<proteinExistence type="inferred from homology"/>
<evidence type="ECO:0000259" key="19">
    <source>
        <dbReference type="Pfam" id="PF16209"/>
    </source>
</evidence>
<keyword evidence="4 16" id="KW-0812">Transmembrane</keyword>
<feature type="binding site" evidence="14">
    <location>
        <position position="967"/>
    </location>
    <ligand>
        <name>ATP</name>
        <dbReference type="ChEBI" id="CHEBI:30616"/>
    </ligand>
</feature>
<dbReference type="GO" id="GO:0005524">
    <property type="term" value="F:ATP binding"/>
    <property type="evidence" value="ECO:0007669"/>
    <property type="project" value="UniProtKB-UniRule"/>
</dbReference>
<comment type="catalytic activity">
    <reaction evidence="12 16">
        <text>ATP + H2O + phospholipidSide 1 = ADP + phosphate + phospholipidSide 2.</text>
        <dbReference type="EC" id="7.6.2.1"/>
    </reaction>
</comment>
<feature type="compositionally biased region" description="Polar residues" evidence="17">
    <location>
        <begin position="252"/>
        <end position="261"/>
    </location>
</feature>
<dbReference type="InterPro" id="IPR023299">
    <property type="entry name" value="ATPase_P-typ_cyto_dom_N"/>
</dbReference>
<feature type="transmembrane region" description="Helical" evidence="16">
    <location>
        <begin position="625"/>
        <end position="647"/>
    </location>
</feature>
<keyword evidence="5 15" id="KW-0479">Metal-binding</keyword>
<dbReference type="PANTHER" id="PTHR24092">
    <property type="entry name" value="PROBABLE PHOSPHOLIPID-TRANSPORTING ATPASE"/>
    <property type="match status" value="1"/>
</dbReference>
<feature type="compositionally biased region" description="Basic and acidic residues" evidence="17">
    <location>
        <begin position="13"/>
        <end position="25"/>
    </location>
</feature>
<feature type="region of interest" description="Disordered" evidence="17">
    <location>
        <begin position="1"/>
        <end position="25"/>
    </location>
</feature>
<dbReference type="Pfam" id="PF16209">
    <property type="entry name" value="PhoLip_ATPase_N"/>
    <property type="match status" value="1"/>
</dbReference>
<keyword evidence="7 14" id="KW-0067">ATP-binding</keyword>
<evidence type="ECO:0000256" key="13">
    <source>
        <dbReference type="PIRSR" id="PIRSR606539-1"/>
    </source>
</evidence>
<feature type="compositionally biased region" description="Low complexity" evidence="17">
    <location>
        <begin position="1"/>
        <end position="12"/>
    </location>
</feature>
<evidence type="ECO:0000256" key="15">
    <source>
        <dbReference type="PIRSR" id="PIRSR606539-3"/>
    </source>
</evidence>
<dbReference type="GO" id="GO:0005886">
    <property type="term" value="C:plasma membrane"/>
    <property type="evidence" value="ECO:0007669"/>
    <property type="project" value="TreeGrafter"/>
</dbReference>
<name>A0AA88GK51_NAELO</name>
<evidence type="ECO:0000256" key="4">
    <source>
        <dbReference type="ARBA" id="ARBA00022692"/>
    </source>
</evidence>
<dbReference type="InterPro" id="IPR023298">
    <property type="entry name" value="ATPase_P-typ_TM_dom_sf"/>
</dbReference>
<evidence type="ECO:0000256" key="9">
    <source>
        <dbReference type="ARBA" id="ARBA00022967"/>
    </source>
</evidence>
<dbReference type="InterPro" id="IPR059000">
    <property type="entry name" value="ATPase_P-type_domA"/>
</dbReference>
<dbReference type="Pfam" id="PF00122">
    <property type="entry name" value="E1-E2_ATPase"/>
    <property type="match status" value="1"/>
</dbReference>
<dbReference type="SFLD" id="SFLDS00003">
    <property type="entry name" value="Haloacid_Dehalogenase"/>
    <property type="match status" value="1"/>
</dbReference>
<comment type="cofactor">
    <cofactor evidence="15">
        <name>Mg(2+)</name>
        <dbReference type="ChEBI" id="CHEBI:18420"/>
    </cofactor>
</comment>
<feature type="binding site" evidence="14">
    <location>
        <position position="1081"/>
    </location>
    <ligand>
        <name>ATP</name>
        <dbReference type="ChEBI" id="CHEBI:30616"/>
    </ligand>
</feature>
<feature type="region of interest" description="Disordered" evidence="17">
    <location>
        <begin position="467"/>
        <end position="492"/>
    </location>
</feature>
<evidence type="ECO:0000256" key="7">
    <source>
        <dbReference type="ARBA" id="ARBA00022840"/>
    </source>
</evidence>
<feature type="active site" description="4-aspartylphosphate intermediate" evidence="13">
    <location>
        <position position="743"/>
    </location>
</feature>
<feature type="compositionally biased region" description="Polar residues" evidence="17">
    <location>
        <begin position="854"/>
        <end position="871"/>
    </location>
</feature>
<dbReference type="InterPro" id="IPR023214">
    <property type="entry name" value="HAD_sf"/>
</dbReference>
<protein>
    <recommendedName>
        <fullName evidence="16">Phospholipid-transporting ATPase</fullName>
        <ecNumber evidence="16">7.6.2.1</ecNumber>
    </recommendedName>
</protein>
<feature type="binding site" evidence="15">
    <location>
        <position position="1202"/>
    </location>
    <ligand>
        <name>Mg(2+)</name>
        <dbReference type="ChEBI" id="CHEBI:18420"/>
    </ligand>
</feature>
<feature type="transmembrane region" description="Helical" evidence="16">
    <location>
        <begin position="1443"/>
        <end position="1466"/>
    </location>
</feature>
<gene>
    <name evidence="21" type="ORF">C9374_008005</name>
</gene>
<organism evidence="21 22">
    <name type="scientific">Naegleria lovaniensis</name>
    <name type="common">Amoeba</name>
    <dbReference type="NCBI Taxonomy" id="51637"/>
    <lineage>
        <taxon>Eukaryota</taxon>
        <taxon>Discoba</taxon>
        <taxon>Heterolobosea</taxon>
        <taxon>Tetramitia</taxon>
        <taxon>Eutetramitia</taxon>
        <taxon>Vahlkampfiidae</taxon>
        <taxon>Naegleria</taxon>
    </lineage>
</organism>
<feature type="region of interest" description="Disordered" evidence="17">
    <location>
        <begin position="846"/>
        <end position="892"/>
    </location>
</feature>
<feature type="region of interest" description="Disordered" evidence="17">
    <location>
        <begin position="242"/>
        <end position="282"/>
    </location>
</feature>
<feature type="binding site" evidence="15">
    <location>
        <position position="743"/>
    </location>
    <ligand>
        <name>Mg(2+)</name>
        <dbReference type="ChEBI" id="CHEBI:18420"/>
    </ligand>
</feature>
<feature type="binding site" evidence="14">
    <location>
        <position position="745"/>
    </location>
    <ligand>
        <name>ATP</name>
        <dbReference type="ChEBI" id="CHEBI:30616"/>
    </ligand>
</feature>
<evidence type="ECO:0000256" key="3">
    <source>
        <dbReference type="ARBA" id="ARBA00008109"/>
    </source>
</evidence>
<dbReference type="InterPro" id="IPR008250">
    <property type="entry name" value="ATPase_P-typ_transduc_dom_A_sf"/>
</dbReference>
<evidence type="ECO:0000256" key="8">
    <source>
        <dbReference type="ARBA" id="ARBA00022842"/>
    </source>
</evidence>
<dbReference type="Proteomes" id="UP000816034">
    <property type="component" value="Unassembled WGS sequence"/>
</dbReference>
<dbReference type="SUPFAM" id="SSF81665">
    <property type="entry name" value="Calcium ATPase, transmembrane domain M"/>
    <property type="match status" value="1"/>
</dbReference>
<dbReference type="InterPro" id="IPR036412">
    <property type="entry name" value="HAD-like_sf"/>
</dbReference>
<evidence type="ECO:0000256" key="10">
    <source>
        <dbReference type="ARBA" id="ARBA00022989"/>
    </source>
</evidence>
<feature type="binding site" evidence="14">
    <location>
        <position position="1202"/>
    </location>
    <ligand>
        <name>ATP</name>
        <dbReference type="ChEBI" id="CHEBI:30616"/>
    </ligand>
</feature>
<dbReference type="SFLD" id="SFLDG00002">
    <property type="entry name" value="C1.7:_P-type_atpase_like"/>
    <property type="match status" value="1"/>
</dbReference>
<evidence type="ECO:0000256" key="12">
    <source>
        <dbReference type="ARBA" id="ARBA00034036"/>
    </source>
</evidence>
<keyword evidence="11 16" id="KW-0472">Membrane</keyword>
<dbReference type="RefSeq" id="XP_044546119.1">
    <property type="nucleotide sequence ID" value="XM_044698034.1"/>
</dbReference>
<feature type="binding site" evidence="15">
    <location>
        <position position="745"/>
    </location>
    <ligand>
        <name>Mg(2+)</name>
        <dbReference type="ChEBI" id="CHEBI:18420"/>
    </ligand>
</feature>
<accession>A0AA88GK51</accession>
<keyword evidence="8 15" id="KW-0460">Magnesium</keyword>
<evidence type="ECO:0000256" key="17">
    <source>
        <dbReference type="SAM" id="MobiDB-lite"/>
    </source>
</evidence>
<feature type="binding site" evidence="14">
    <location>
        <position position="1080"/>
    </location>
    <ligand>
        <name>ATP</name>
        <dbReference type="ChEBI" id="CHEBI:30616"/>
    </ligand>
</feature>
<evidence type="ECO:0000256" key="2">
    <source>
        <dbReference type="ARBA" id="ARBA00004308"/>
    </source>
</evidence>
<dbReference type="SUPFAM" id="SSF56784">
    <property type="entry name" value="HAD-like"/>
    <property type="match status" value="1"/>
</dbReference>
<feature type="binding site" evidence="14">
    <location>
        <position position="944"/>
    </location>
    <ligand>
        <name>ATP</name>
        <dbReference type="ChEBI" id="CHEBI:30616"/>
    </ligand>
</feature>
<dbReference type="EMBL" id="PYSW02000031">
    <property type="protein sequence ID" value="KAG2378857.1"/>
    <property type="molecule type" value="Genomic_DNA"/>
</dbReference>
<dbReference type="PROSITE" id="PS00154">
    <property type="entry name" value="ATPASE_E1_E2"/>
    <property type="match status" value="1"/>
</dbReference>
<feature type="binding site" evidence="14">
    <location>
        <position position="903"/>
    </location>
    <ligand>
        <name>ATP</name>
        <dbReference type="ChEBI" id="CHEBI:30616"/>
    </ligand>
</feature>
<sequence>MRPQSSGSSRSNSRYESREFELKDHHQCDPVVANEGINKQSNPISEIDNCQNVDKGSIYNTNSQKTLVCEEGNDPLENSNEDFINYETSHNLKMDENCNSTIHQHELTPVTVECCTSMTTTPVLQQTTITTDVNAETNSASPNIQESSLSYTTSTMNQPCINTTAESLHLRSSVANEEELLEDDQVFKPSDKILIENAKEIVTDTDFSFSWFYKVTHGWNSIRKRLMHRLLCRYAHEGDFSDDDEEEKIQDTSKPSQNNNKVELPNSVPNKEQEDDTPEIMTERKFETVHLNDREKNKLSRKRKWPTNYVRTTKYTLITFIPQNLFEQFRKAINIYLLITVIAVLIPDISPIFPPAAVLPITFIVLLQMAKDGYEDFQRYRQDLKANNELCRVVRNGSLQEIRVKDVEIGDFVYVSRDESFPADLLCIHSSREDELCYVETAHLDGETNLKTRRPLSKCFLSWSAGSSSSHNVHSMPTTPQHSLSEKHEGVDPMPPSITTARPTQEFIHSQLGSIKGKLKIEAANKNLDIFEGTAKIQAQLNPSTDTLNGITSNNTEEQRSVLPQQPPIKEALSMDNLLLRGCTLKNTQFIYGVAIYVGKDTKILNNTKENRVKRNALEVTLNQILAVLVLLQQVICAIVAGLHGAFQNDFMHRAFYLKPLIVNSTSDGMASFVSVMSNWVTIFILLNLIVNETLVIGFEVIKSFQSWSIESDPEMRADGLKTEVRTASMNQALSKMDIVFSDKTGTLTLNEMTYSDSYVDGVYYSERSNPGAMQNYLKDYHRSKAMKGQPQHPSLDHGSDIKDQNLPRILLSTHTVTPLIDSHAFFLREFLRCLSLNNSLMPELSEQTKPHTHSANLSEEQQAKNNNSLPHPNEPQEIHAHLPPSTQPSVKKYMYHGPSSDEIALVQAANNNGFILTQRSPQRVVVEELGELKGYEILATFGFTSERKRMSVVVKDSDGKYVCYVKGADSVILKRASDSSHHHELKKALQHFSVRGLRTLVCARRELSQHEFQEWFEEYTAASLSTKSNRDQLLMHCASLMERNLQIVGCTGIEDKLQDQVAESISYLQRAGLNIWVLTGDKTETAIHIAYSTHVLHRDRTIEIRIRNATSHDHVKAKLKEALEFLEKHKHKKHLEYALIIDSKALEYAMEKYEKPFVQLASKVQSAVCCRLKPLQKSSIVKLIEKNLSKKALAIGDGVNDVAMIQAASIGVGIKGKEGSQAARAADYALPRFKHLIRLLAVHGRNCCVRNADFLHFSFYKNFMLLVPQFFYIFYSAYSGILMYDSWEQLLFVAVYCFFQPIASGACEKDLPEQVIMKHPELYDTLKKKHHNLFSVSSLIGWGLVSIYQCAVIYFGIVLSYGTDGDTMENNSSIPSSDVYHFGKLIMTCLMSVVTLRYIIEVKTWTIPVFLSIFGSYIFYFLFSVCYAPSADVFGETGSYYIYYEMVISVKATLISILVIIVALLPNFLYKAVRMNFFPHDYQQLLIEYHHAQRKKAEEENIEK</sequence>
<keyword evidence="6 14" id="KW-0547">Nucleotide-binding</keyword>
<dbReference type="SUPFAM" id="SSF81653">
    <property type="entry name" value="Calcium ATPase, transduction domain A"/>
    <property type="match status" value="1"/>
</dbReference>
<dbReference type="InterPro" id="IPR032630">
    <property type="entry name" value="P_typ_ATPase_c"/>
</dbReference>
<feature type="binding site" evidence="14">
    <location>
        <position position="1178"/>
    </location>
    <ligand>
        <name>ATP</name>
        <dbReference type="ChEBI" id="CHEBI:30616"/>
    </ligand>
</feature>
<evidence type="ECO:0000256" key="1">
    <source>
        <dbReference type="ARBA" id="ARBA00004141"/>
    </source>
</evidence>
<dbReference type="NCBIfam" id="TIGR01494">
    <property type="entry name" value="ATPase_P-type"/>
    <property type="match status" value="1"/>
</dbReference>
<dbReference type="NCBIfam" id="TIGR01652">
    <property type="entry name" value="ATPase-Plipid"/>
    <property type="match status" value="1"/>
</dbReference>
<dbReference type="Gene3D" id="3.40.50.1000">
    <property type="entry name" value="HAD superfamily/HAD-like"/>
    <property type="match status" value="1"/>
</dbReference>
<dbReference type="SFLD" id="SFLDF00027">
    <property type="entry name" value="p-type_atpase"/>
    <property type="match status" value="1"/>
</dbReference>
<feature type="binding site" evidence="14">
    <location>
        <position position="999"/>
    </location>
    <ligand>
        <name>ATP</name>
        <dbReference type="ChEBI" id="CHEBI:30616"/>
    </ligand>
</feature>
<dbReference type="SUPFAM" id="SSF81660">
    <property type="entry name" value="Metal cation-transporting ATPase, ATP-binding domain N"/>
    <property type="match status" value="1"/>
</dbReference>
<feature type="binding site" evidence="14">
    <location>
        <position position="744"/>
    </location>
    <ligand>
        <name>ATP</name>
        <dbReference type="ChEBI" id="CHEBI:30616"/>
    </ligand>
</feature>
<dbReference type="InterPro" id="IPR006539">
    <property type="entry name" value="P-type_ATPase_IV"/>
</dbReference>